<dbReference type="EMBL" id="JBBPBM010000097">
    <property type="protein sequence ID" value="KAK8508791.1"/>
    <property type="molecule type" value="Genomic_DNA"/>
</dbReference>
<protein>
    <submittedName>
        <fullName evidence="2">Uncharacterized protein</fullName>
    </submittedName>
</protein>
<gene>
    <name evidence="2" type="ORF">V6N12_034894</name>
</gene>
<feature type="compositionally biased region" description="Low complexity" evidence="1">
    <location>
        <begin position="11"/>
        <end position="21"/>
    </location>
</feature>
<sequence length="271" mass="28826">MPSTGGDALKKTSVTTSSFVSPPFPLSESRQGFNLAAGLDSGDSQQREEHSHGIATTGTRGKVAGLQQQVECMHDALACDNNEQASARQVIEEFEPSTFAEHHGASTSTAREVSSGFDMIGNEVERSASDFSDADRSSFDTSARDGAVQGASFSLTRGVENHDEALIPYQSISLGICEERQSGPGRSSSCRKNSELPEPPTCQAKPCLAIAADIELPHCKSKRILKTLWMNWNWLVTSIALGRGASLRSPQSGRTYVIICGSGGCVRAASV</sequence>
<accession>A0ABR2BNR9</accession>
<evidence type="ECO:0000313" key="3">
    <source>
        <dbReference type="Proteomes" id="UP001472677"/>
    </source>
</evidence>
<organism evidence="2 3">
    <name type="scientific">Hibiscus sabdariffa</name>
    <name type="common">roselle</name>
    <dbReference type="NCBI Taxonomy" id="183260"/>
    <lineage>
        <taxon>Eukaryota</taxon>
        <taxon>Viridiplantae</taxon>
        <taxon>Streptophyta</taxon>
        <taxon>Embryophyta</taxon>
        <taxon>Tracheophyta</taxon>
        <taxon>Spermatophyta</taxon>
        <taxon>Magnoliopsida</taxon>
        <taxon>eudicotyledons</taxon>
        <taxon>Gunneridae</taxon>
        <taxon>Pentapetalae</taxon>
        <taxon>rosids</taxon>
        <taxon>malvids</taxon>
        <taxon>Malvales</taxon>
        <taxon>Malvaceae</taxon>
        <taxon>Malvoideae</taxon>
        <taxon>Hibiscus</taxon>
    </lineage>
</organism>
<proteinExistence type="predicted"/>
<reference evidence="2 3" key="1">
    <citation type="journal article" date="2024" name="G3 (Bethesda)">
        <title>Genome assembly of Hibiscus sabdariffa L. provides insights into metabolisms of medicinal natural products.</title>
        <authorList>
            <person name="Kim T."/>
        </authorList>
    </citation>
    <scope>NUCLEOTIDE SEQUENCE [LARGE SCALE GENOMIC DNA]</scope>
    <source>
        <strain evidence="2">TK-2024</strain>
        <tissue evidence="2">Old leaves</tissue>
    </source>
</reference>
<dbReference type="Proteomes" id="UP001472677">
    <property type="component" value="Unassembled WGS sequence"/>
</dbReference>
<comment type="caution">
    <text evidence="2">The sequence shown here is derived from an EMBL/GenBank/DDBJ whole genome shotgun (WGS) entry which is preliminary data.</text>
</comment>
<evidence type="ECO:0000256" key="1">
    <source>
        <dbReference type="SAM" id="MobiDB-lite"/>
    </source>
</evidence>
<evidence type="ECO:0000313" key="2">
    <source>
        <dbReference type="EMBL" id="KAK8508791.1"/>
    </source>
</evidence>
<keyword evidence="3" id="KW-1185">Reference proteome</keyword>
<name>A0ABR2BNR9_9ROSI</name>
<feature type="region of interest" description="Disordered" evidence="1">
    <location>
        <begin position="1"/>
        <end position="60"/>
    </location>
</feature>